<dbReference type="SUPFAM" id="SSF51182">
    <property type="entry name" value="RmlC-like cupins"/>
    <property type="match status" value="1"/>
</dbReference>
<dbReference type="InterPro" id="IPR041602">
    <property type="entry name" value="Quercetinase_C"/>
</dbReference>
<evidence type="ECO:0000256" key="1">
    <source>
        <dbReference type="ARBA" id="ARBA00008416"/>
    </source>
</evidence>
<sequence length="291" mass="33138">MDRKEFLKKGLFGTGMFAATAAFGSVIKNEIDEIQPLEIIGYNHLPNEKSNIMENTILHKAETRGVANHGWLESHHTFSFANYMNPERMHFGVLRVLNDDRVDPGMGFGTHPHDNMEIISIPLEGDLEHKDSMGNTTVIKNGDIQVLSAGTGIFHSEYNKNKDKLVKFLQIWVYPNKKNVTPRYDQITLNLKERKNKWQQILSPDPNDAGVWIHQDAWFHLGNFKKDFKTDYKIKKTGNGVYVFIINGSATIGAYELTKRDGLGIWDINNFNITANSDDTEILLMEVPMTL</sequence>
<protein>
    <recommendedName>
        <fullName evidence="7">Pirin family protein</fullName>
    </recommendedName>
</protein>
<dbReference type="EMBL" id="QJHK01000001">
    <property type="protein sequence ID" value="PXY42813.1"/>
    <property type="molecule type" value="Genomic_DNA"/>
</dbReference>
<comment type="similarity">
    <text evidence="1 2">Belongs to the pirin family.</text>
</comment>
<evidence type="ECO:0000313" key="6">
    <source>
        <dbReference type="Proteomes" id="UP000247903"/>
    </source>
</evidence>
<feature type="domain" description="Quercetin 2,3-dioxygenase C-terminal cupin" evidence="4">
    <location>
        <begin position="201"/>
        <end position="287"/>
    </location>
</feature>
<dbReference type="PANTHER" id="PTHR43212:SF3">
    <property type="entry name" value="QUERCETIN 2,3-DIOXYGENASE"/>
    <property type="match status" value="1"/>
</dbReference>
<dbReference type="Pfam" id="PF17954">
    <property type="entry name" value="Pirin_C_2"/>
    <property type="match status" value="1"/>
</dbReference>
<comment type="caution">
    <text evidence="5">The sequence shown here is derived from an EMBL/GenBank/DDBJ whole genome shotgun (WGS) entry which is preliminary data.</text>
</comment>
<dbReference type="InterPro" id="IPR014710">
    <property type="entry name" value="RmlC-like_jellyroll"/>
</dbReference>
<name>A0A2V4BY75_9FLAO</name>
<dbReference type="InterPro" id="IPR012093">
    <property type="entry name" value="Pirin"/>
</dbReference>
<gene>
    <name evidence="5" type="ORF">DMB65_02010</name>
</gene>
<dbReference type="Pfam" id="PF02678">
    <property type="entry name" value="Pirin"/>
    <property type="match status" value="1"/>
</dbReference>
<proteinExistence type="inferred from homology"/>
<evidence type="ECO:0008006" key="7">
    <source>
        <dbReference type="Google" id="ProtNLM"/>
    </source>
</evidence>
<dbReference type="InterPro" id="IPR011051">
    <property type="entry name" value="RmlC_Cupin_sf"/>
</dbReference>
<dbReference type="Proteomes" id="UP000247903">
    <property type="component" value="Unassembled WGS sequence"/>
</dbReference>
<feature type="domain" description="Pirin N-terminal" evidence="3">
    <location>
        <begin position="64"/>
        <end position="173"/>
    </location>
</feature>
<dbReference type="InterPro" id="IPR003829">
    <property type="entry name" value="Pirin_N_dom"/>
</dbReference>
<accession>A0A2V4BY75</accession>
<dbReference type="OrthoDB" id="321327at2"/>
<keyword evidence="6" id="KW-1185">Reference proteome</keyword>
<evidence type="ECO:0000256" key="2">
    <source>
        <dbReference type="RuleBase" id="RU003457"/>
    </source>
</evidence>
<evidence type="ECO:0000259" key="4">
    <source>
        <dbReference type="Pfam" id="PF17954"/>
    </source>
</evidence>
<dbReference type="CDD" id="cd02910">
    <property type="entry name" value="cupin_Yhhw_N"/>
    <property type="match status" value="1"/>
</dbReference>
<evidence type="ECO:0000313" key="5">
    <source>
        <dbReference type="EMBL" id="PXY42813.1"/>
    </source>
</evidence>
<dbReference type="PANTHER" id="PTHR43212">
    <property type="entry name" value="QUERCETIN 2,3-DIOXYGENASE"/>
    <property type="match status" value="1"/>
</dbReference>
<dbReference type="AlphaFoldDB" id="A0A2V4BY75"/>
<organism evidence="5 6">
    <name type="scientific">Flavobacterium cheongpyeongense</name>
    <dbReference type="NCBI Taxonomy" id="2212651"/>
    <lineage>
        <taxon>Bacteria</taxon>
        <taxon>Pseudomonadati</taxon>
        <taxon>Bacteroidota</taxon>
        <taxon>Flavobacteriia</taxon>
        <taxon>Flavobacteriales</taxon>
        <taxon>Flavobacteriaceae</taxon>
        <taxon>Flavobacterium</taxon>
    </lineage>
</organism>
<reference evidence="5 6" key="1">
    <citation type="submission" date="2018-05" db="EMBL/GenBank/DDBJ databases">
        <title>Flavobacterium sp. strain IMCC34759, incomplete genome.</title>
        <authorList>
            <person name="Joung Y."/>
            <person name="Cho J."/>
        </authorList>
    </citation>
    <scope>NUCLEOTIDE SEQUENCE [LARGE SCALE GENOMIC DNA]</scope>
    <source>
        <strain evidence="5 6">IMCC34759</strain>
    </source>
</reference>
<evidence type="ECO:0000259" key="3">
    <source>
        <dbReference type="Pfam" id="PF02678"/>
    </source>
</evidence>
<dbReference type="Gene3D" id="2.60.120.10">
    <property type="entry name" value="Jelly Rolls"/>
    <property type="match status" value="2"/>
</dbReference>